<dbReference type="InterPro" id="IPR003607">
    <property type="entry name" value="HD/PDEase_dom"/>
</dbReference>
<dbReference type="EMBL" id="MZGX01000001">
    <property type="protein sequence ID" value="OPX46266.1"/>
    <property type="molecule type" value="Genomic_DNA"/>
</dbReference>
<name>A0A1V4SS38_RUMHU</name>
<protein>
    <submittedName>
        <fullName evidence="2">Cyclic di-GMP phosphodiesterase response regulator RpfG</fullName>
        <ecNumber evidence="2">3.1.4.52</ecNumber>
    </submittedName>
</protein>
<comment type="caution">
    <text evidence="2">The sequence shown here is derived from an EMBL/GenBank/DDBJ whole genome shotgun (WGS) entry which is preliminary data.</text>
</comment>
<feature type="domain" description="HD-GYP" evidence="1">
    <location>
        <begin position="112"/>
        <end position="308"/>
    </location>
</feature>
<evidence type="ECO:0000313" key="2">
    <source>
        <dbReference type="EMBL" id="OPX46266.1"/>
    </source>
</evidence>
<dbReference type="PANTHER" id="PTHR43155">
    <property type="entry name" value="CYCLIC DI-GMP PHOSPHODIESTERASE PA4108-RELATED"/>
    <property type="match status" value="1"/>
</dbReference>
<evidence type="ECO:0000259" key="1">
    <source>
        <dbReference type="PROSITE" id="PS51832"/>
    </source>
</evidence>
<dbReference type="CDD" id="cd00077">
    <property type="entry name" value="HDc"/>
    <property type="match status" value="1"/>
</dbReference>
<keyword evidence="2" id="KW-0378">Hydrolase</keyword>
<gene>
    <name evidence="2" type="primary">rpfG_1</name>
    <name evidence="2" type="ORF">CLHUN_00820</name>
</gene>
<evidence type="ECO:0000313" key="3">
    <source>
        <dbReference type="Proteomes" id="UP000191554"/>
    </source>
</evidence>
<reference evidence="2 3" key="1">
    <citation type="submission" date="2017-03" db="EMBL/GenBank/DDBJ databases">
        <title>Genome sequence of Clostridium hungatei DSM 14427.</title>
        <authorList>
            <person name="Poehlein A."/>
            <person name="Daniel R."/>
        </authorList>
    </citation>
    <scope>NUCLEOTIDE SEQUENCE [LARGE SCALE GENOMIC DNA]</scope>
    <source>
        <strain evidence="2 3">DSM 14427</strain>
    </source>
</reference>
<dbReference type="SUPFAM" id="SSF109604">
    <property type="entry name" value="HD-domain/PDEase-like"/>
    <property type="match status" value="1"/>
</dbReference>
<keyword evidence="3" id="KW-1185">Reference proteome</keyword>
<dbReference type="GO" id="GO:0071111">
    <property type="term" value="F:cyclic-guanylate-specific phosphodiesterase activity"/>
    <property type="evidence" value="ECO:0007669"/>
    <property type="project" value="UniProtKB-EC"/>
</dbReference>
<dbReference type="AlphaFoldDB" id="A0A1V4SS38"/>
<dbReference type="RefSeq" id="WP_080062589.1">
    <property type="nucleotide sequence ID" value="NZ_MZGX01000001.1"/>
</dbReference>
<accession>A0A1V4SS38</accession>
<dbReference type="OrthoDB" id="9804747at2"/>
<dbReference type="PROSITE" id="PS51832">
    <property type="entry name" value="HD_GYP"/>
    <property type="match status" value="1"/>
</dbReference>
<dbReference type="Pfam" id="PF13487">
    <property type="entry name" value="HD_5"/>
    <property type="match status" value="1"/>
</dbReference>
<proteinExistence type="predicted"/>
<sequence length="349" mass="39886">MDKKYVEVNEEILGSYLGEDVYSIGGNMIVPLNTIVNEHILKKLLDFRIDRVFIYNSNPVHGDDYLSAENINEDQKKYIEDVNEAKMMIQDLASGKELDFNKAENISEHIYSKLNDCGALMDCVNSVRIADSYTYSHLVNVSVYSMLLGKWLSFTKKQLKDVVMAGLLHDVGKAQIPLEILNKKGPLTDHEYEIMKRHPVYGYEIIKNYSEISMDVKRAVIMHHEKENGSGYPFGIKGNQKNLYSKIITVADIFDAITSERVYRGRQTPFTAFKELESVGFDTVDPKIMMVLFTNMPSYYVGSKVKMTNGEIGEIVYVPNQCAYAPVIRVNENFVDFSVEKEELIKEFL</sequence>
<dbReference type="EC" id="3.1.4.52" evidence="2"/>
<dbReference type="Gene3D" id="1.10.3210.10">
    <property type="entry name" value="Hypothetical protein af1432"/>
    <property type="match status" value="1"/>
</dbReference>
<dbReference type="Proteomes" id="UP000191554">
    <property type="component" value="Unassembled WGS sequence"/>
</dbReference>
<dbReference type="SMART" id="SM00471">
    <property type="entry name" value="HDc"/>
    <property type="match status" value="1"/>
</dbReference>
<dbReference type="STRING" id="48256.CLHUN_00820"/>
<dbReference type="InterPro" id="IPR037522">
    <property type="entry name" value="HD_GYP_dom"/>
</dbReference>
<dbReference type="PANTHER" id="PTHR43155:SF2">
    <property type="entry name" value="CYCLIC DI-GMP PHOSPHODIESTERASE PA4108"/>
    <property type="match status" value="1"/>
</dbReference>
<organism evidence="2 3">
    <name type="scientific">Ruminiclostridium hungatei</name>
    <name type="common">Clostridium hungatei</name>
    <dbReference type="NCBI Taxonomy" id="48256"/>
    <lineage>
        <taxon>Bacteria</taxon>
        <taxon>Bacillati</taxon>
        <taxon>Bacillota</taxon>
        <taxon>Clostridia</taxon>
        <taxon>Eubacteriales</taxon>
        <taxon>Oscillospiraceae</taxon>
        <taxon>Ruminiclostridium</taxon>
    </lineage>
</organism>